<gene>
    <name evidence="1" type="ordered locus">Ccan_01310</name>
</gene>
<accession>F9YQ85</accession>
<dbReference type="AlphaFoldDB" id="F9YQ85"/>
<organism evidence="1 2">
    <name type="scientific">Capnocytophaga canimorsus (strain 5)</name>
    <dbReference type="NCBI Taxonomy" id="860228"/>
    <lineage>
        <taxon>Bacteria</taxon>
        <taxon>Pseudomonadati</taxon>
        <taxon>Bacteroidota</taxon>
        <taxon>Flavobacteriia</taxon>
        <taxon>Flavobacteriales</taxon>
        <taxon>Flavobacteriaceae</taxon>
        <taxon>Capnocytophaga</taxon>
    </lineage>
</organism>
<evidence type="ECO:0000313" key="2">
    <source>
        <dbReference type="Proteomes" id="UP000008895"/>
    </source>
</evidence>
<dbReference type="HOGENOM" id="CLU_3341793_0_0_10"/>
<keyword evidence="2" id="KW-1185">Reference proteome</keyword>
<sequence>MIFGRSYYCIFTQKEIILKLLDKRPFENVYLHPFNND</sequence>
<proteinExistence type="predicted"/>
<reference evidence="1 2" key="1">
    <citation type="journal article" date="2011" name="J. Bacteriol.">
        <title>Complete genome sequence of the dog commensal and human pathogen Capnocytophaga canimorsus strain 5.</title>
        <authorList>
            <person name="Manfredi P."/>
            <person name="Pagni M."/>
            <person name="Cornelis G.R."/>
        </authorList>
    </citation>
    <scope>NUCLEOTIDE SEQUENCE [LARGE SCALE GENOMIC DNA]</scope>
    <source>
        <strain evidence="2">5</strain>
    </source>
</reference>
<dbReference type="EMBL" id="CP002113">
    <property type="protein sequence ID" value="AEK22253.1"/>
    <property type="molecule type" value="Genomic_DNA"/>
</dbReference>
<protein>
    <submittedName>
        <fullName evidence="1">Uncharacterized protein</fullName>
    </submittedName>
</protein>
<dbReference type="STRING" id="860228.Ccan_01310"/>
<dbReference type="KEGG" id="ccm:Ccan_01310"/>
<evidence type="ECO:0000313" key="1">
    <source>
        <dbReference type="EMBL" id="AEK22253.1"/>
    </source>
</evidence>
<name>F9YQ85_CAPCC</name>
<dbReference type="Proteomes" id="UP000008895">
    <property type="component" value="Chromosome"/>
</dbReference>